<reference evidence="2 3" key="1">
    <citation type="submission" date="2019-08" db="EMBL/GenBank/DDBJ databases">
        <title>Genome of Psychroserpens burtonensis ACAM 167.</title>
        <authorList>
            <person name="Bowman J.P."/>
        </authorList>
    </citation>
    <scope>NUCLEOTIDE SEQUENCE [LARGE SCALE GENOMIC DNA]</scope>
    <source>
        <strain evidence="2 3">ACAM 167</strain>
    </source>
</reference>
<evidence type="ECO:0000256" key="1">
    <source>
        <dbReference type="SAM" id="Phobius"/>
    </source>
</evidence>
<comment type="caution">
    <text evidence="2">The sequence shown here is derived from an EMBL/GenBank/DDBJ whole genome shotgun (WGS) entry which is preliminary data.</text>
</comment>
<keyword evidence="1" id="KW-1133">Transmembrane helix</keyword>
<keyword evidence="3" id="KW-1185">Reference proteome</keyword>
<dbReference type="Proteomes" id="UP000321938">
    <property type="component" value="Unassembled WGS sequence"/>
</dbReference>
<dbReference type="RefSeq" id="WP_147232148.1">
    <property type="nucleotide sequence ID" value="NZ_VOSB01000040.1"/>
</dbReference>
<dbReference type="AlphaFoldDB" id="A0A5C7B662"/>
<gene>
    <name evidence="2" type="ORF">ES692_17215</name>
</gene>
<accession>A0A5C7B662</accession>
<evidence type="ECO:0000313" key="3">
    <source>
        <dbReference type="Proteomes" id="UP000321938"/>
    </source>
</evidence>
<feature type="transmembrane region" description="Helical" evidence="1">
    <location>
        <begin position="12"/>
        <end position="32"/>
    </location>
</feature>
<keyword evidence="1" id="KW-0812">Transmembrane</keyword>
<dbReference type="OrthoDB" id="1004942at2"/>
<proteinExistence type="predicted"/>
<keyword evidence="1" id="KW-0472">Membrane</keyword>
<organism evidence="2 3">
    <name type="scientific">Psychroserpens burtonensis</name>
    <dbReference type="NCBI Taxonomy" id="49278"/>
    <lineage>
        <taxon>Bacteria</taxon>
        <taxon>Pseudomonadati</taxon>
        <taxon>Bacteroidota</taxon>
        <taxon>Flavobacteriia</taxon>
        <taxon>Flavobacteriales</taxon>
        <taxon>Flavobacteriaceae</taxon>
        <taxon>Psychroserpens</taxon>
    </lineage>
</organism>
<dbReference type="STRING" id="1123037.GCA_000425305_03503"/>
<protein>
    <submittedName>
        <fullName evidence="2">Uncharacterized protein</fullName>
    </submittedName>
</protein>
<sequence length="425" mass="47573">MLWSKLKAGALQVTLFIGVVIALLLTAFILLVHTHKRFNIQTDFIIETTKNADKGIQYTLDNSILLNETITVSLVDEDYKSLTLNREFWGIFERVSSVSKIKNNRIEKSALIGGLSNEDERLALYVQDNNKPFYVVGDTRIEGLVYVPNQIVQSGIIAQQPYSGSQLIYGKIRKSNKLPNIFHETIIRINAIGTLVKGFNENQFLNIEESKVHKNSFFDATEILFSNSQIDLYEISLIGNFVVQSKTKIVVGASSVLKDIILIAPEIVIKNNVKGCFQAIASKEIEVGQGVRLNYPSALIVKEKNKNNDVGISDSSNIGKIKISSNSKIKGLVVYLGPERLNNYDVQLELSENATIIGEVYCNQNFELKGTVLGSIFANNFITKQYGSVYQNHIYNGRIIANDLPKEYVGLSFDDSKKGIVKWLY</sequence>
<name>A0A5C7B662_9FLAO</name>
<evidence type="ECO:0000313" key="2">
    <source>
        <dbReference type="EMBL" id="TXE15318.1"/>
    </source>
</evidence>
<dbReference type="EMBL" id="VOSB01000040">
    <property type="protein sequence ID" value="TXE15318.1"/>
    <property type="molecule type" value="Genomic_DNA"/>
</dbReference>